<organism evidence="2 3">
    <name type="scientific">Massilia aurea</name>
    <dbReference type="NCBI Taxonomy" id="373040"/>
    <lineage>
        <taxon>Bacteria</taxon>
        <taxon>Pseudomonadati</taxon>
        <taxon>Pseudomonadota</taxon>
        <taxon>Betaproteobacteria</taxon>
        <taxon>Burkholderiales</taxon>
        <taxon>Oxalobacteraceae</taxon>
        <taxon>Telluria group</taxon>
        <taxon>Massilia</taxon>
    </lineage>
</organism>
<name>A0A7W9X405_9BURK</name>
<keyword evidence="1" id="KW-0732">Signal</keyword>
<evidence type="ECO:0000256" key="1">
    <source>
        <dbReference type="SAM" id="SignalP"/>
    </source>
</evidence>
<feature type="signal peptide" evidence="1">
    <location>
        <begin position="1"/>
        <end position="24"/>
    </location>
</feature>
<evidence type="ECO:0000313" key="3">
    <source>
        <dbReference type="Proteomes" id="UP000540787"/>
    </source>
</evidence>
<reference evidence="2 3" key="1">
    <citation type="submission" date="2020-08" db="EMBL/GenBank/DDBJ databases">
        <title>The Agave Microbiome: Exploring the role of microbial communities in plant adaptations to desert environments.</title>
        <authorList>
            <person name="Partida-Martinez L.P."/>
        </authorList>
    </citation>
    <scope>NUCLEOTIDE SEQUENCE [LARGE SCALE GENOMIC DNA]</scope>
    <source>
        <strain evidence="2 3">AT3.2</strain>
    </source>
</reference>
<keyword evidence="3" id="KW-1185">Reference proteome</keyword>
<comment type="caution">
    <text evidence="2">The sequence shown here is derived from an EMBL/GenBank/DDBJ whole genome shotgun (WGS) entry which is preliminary data.</text>
</comment>
<sequence length="101" mass="10596">MQKIVTTIVSLCGLALLAACTTVAPNTIREVNDNEVARCRLAGPVQGADAVFVGLSAAIGSKNARAKAMNQAVRLQATDVVWSQQGTSMTSEWVGKAYVCK</sequence>
<dbReference type="EMBL" id="JACHBX010000005">
    <property type="protein sequence ID" value="MBB6136110.1"/>
    <property type="molecule type" value="Genomic_DNA"/>
</dbReference>
<evidence type="ECO:0000313" key="2">
    <source>
        <dbReference type="EMBL" id="MBB6136110.1"/>
    </source>
</evidence>
<dbReference type="RefSeq" id="WP_183557093.1">
    <property type="nucleotide sequence ID" value="NZ_JACHBX010000005.1"/>
</dbReference>
<dbReference type="PROSITE" id="PS51257">
    <property type="entry name" value="PROKAR_LIPOPROTEIN"/>
    <property type="match status" value="1"/>
</dbReference>
<feature type="chain" id="PRO_5031038549" description="Lipoprotein" evidence="1">
    <location>
        <begin position="25"/>
        <end position="101"/>
    </location>
</feature>
<dbReference type="AlphaFoldDB" id="A0A7W9X405"/>
<gene>
    <name evidence="2" type="ORF">HD842_004287</name>
</gene>
<accession>A0A7W9X405</accession>
<protein>
    <recommendedName>
        <fullName evidence="4">Lipoprotein</fullName>
    </recommendedName>
</protein>
<dbReference type="Proteomes" id="UP000540787">
    <property type="component" value="Unassembled WGS sequence"/>
</dbReference>
<proteinExistence type="predicted"/>
<evidence type="ECO:0008006" key="4">
    <source>
        <dbReference type="Google" id="ProtNLM"/>
    </source>
</evidence>